<dbReference type="HAMAP" id="MF_01844">
    <property type="entry name" value="NhaA"/>
    <property type="match status" value="1"/>
</dbReference>
<dbReference type="Proteomes" id="UP000001876">
    <property type="component" value="Unassembled WGS sequence"/>
</dbReference>
<feature type="transmembrane region" description="Helical" evidence="6">
    <location>
        <begin position="381"/>
        <end position="400"/>
    </location>
</feature>
<feature type="transmembrane region" description="Helical" evidence="6">
    <location>
        <begin position="219"/>
        <end position="238"/>
    </location>
</feature>
<dbReference type="Gene3D" id="1.20.1530.10">
    <property type="entry name" value="Na+/H+ antiporter like domain"/>
    <property type="match status" value="1"/>
</dbReference>
<dbReference type="GO" id="GO:0005886">
    <property type="term" value="C:plasma membrane"/>
    <property type="evidence" value="ECO:0007669"/>
    <property type="project" value="UniProtKB-SubCell"/>
</dbReference>
<protein>
    <submittedName>
        <fullName evidence="8">NhaA Na+:H+ antiporter family</fullName>
    </submittedName>
</protein>
<dbReference type="KEGG" id="mpp:MICPUCDRAFT_40027"/>
<feature type="transmembrane region" description="Helical" evidence="6">
    <location>
        <begin position="166"/>
        <end position="184"/>
    </location>
</feature>
<feature type="transmembrane region" description="Helical" evidence="6">
    <location>
        <begin position="345"/>
        <end position="366"/>
    </location>
</feature>
<feature type="transmembrane region" description="Helical" evidence="6">
    <location>
        <begin position="191"/>
        <end position="213"/>
    </location>
</feature>
<evidence type="ECO:0000256" key="5">
    <source>
        <dbReference type="ARBA" id="ARBA00023136"/>
    </source>
</evidence>
<proteinExistence type="inferred from homology"/>
<evidence type="ECO:0000256" key="4">
    <source>
        <dbReference type="ARBA" id="ARBA00022989"/>
    </source>
</evidence>
<dbReference type="EMBL" id="GG663740">
    <property type="protein sequence ID" value="EEH56191.1"/>
    <property type="molecule type" value="Genomic_DNA"/>
</dbReference>
<dbReference type="OrthoDB" id="496974at2759"/>
<dbReference type="EMBL" id="GG663737">
    <property type="protein sequence ID" value="EEH59182.1"/>
    <property type="molecule type" value="Genomic_DNA"/>
</dbReference>
<keyword evidence="3 6" id="KW-0812">Transmembrane</keyword>
<dbReference type="NCBIfam" id="TIGR00773">
    <property type="entry name" value="NhaA"/>
    <property type="match status" value="1"/>
</dbReference>
<feature type="transmembrane region" description="Helical" evidence="6">
    <location>
        <begin position="102"/>
        <end position="119"/>
    </location>
</feature>
<gene>
    <name evidence="8" type="ORF">MICPUCDRAFT_39065</name>
    <name evidence="7" type="ORF">MICPUCDRAFT_40027</name>
</gene>
<organism evidence="9">
    <name type="scientific">Micromonas pusilla (strain CCMP1545)</name>
    <name type="common">Picoplanktonic green alga</name>
    <dbReference type="NCBI Taxonomy" id="564608"/>
    <lineage>
        <taxon>Eukaryota</taxon>
        <taxon>Viridiplantae</taxon>
        <taxon>Chlorophyta</taxon>
        <taxon>Mamiellophyceae</taxon>
        <taxon>Mamiellales</taxon>
        <taxon>Mamiellaceae</taxon>
        <taxon>Micromonas</taxon>
    </lineage>
</organism>
<accession>C1MN93</accession>
<evidence type="ECO:0000256" key="2">
    <source>
        <dbReference type="ARBA" id="ARBA00022475"/>
    </source>
</evidence>
<dbReference type="RefSeq" id="XP_003057537.1">
    <property type="nucleotide sequence ID" value="XM_003057491.1"/>
</dbReference>
<keyword evidence="5 6" id="KW-0472">Membrane</keyword>
<dbReference type="eggNOG" id="ENOG502RXDF">
    <property type="taxonomic scope" value="Eukaryota"/>
</dbReference>
<keyword evidence="9" id="KW-1185">Reference proteome</keyword>
<sequence>MASARAPVALGRSSARRSVIPASSPSSVAVVEGDGEVREKKWSEMDIHELLDQGLGSIMLLGATALSLFLANSAMSGGFIGFWEHFHIGPASLGLHLNAHEWVNEGLMAIFFFMVGLEIKREFVFGSLSNVKAALLPCFGALGGMVAPMGIYLALNSVTGGIPAGWAIPMATDIAFAMGVYNFFKNRMPPAVATFLLTLATVDDLGAIAVIAVCFAKGIVPAYLAASAGICAVLAICCKKKVSNMIVYSALGVALWFALLKGGINADIAGVVAALAIPADADAPAGSHAHAFEDGMKVTLIDDLIHFLHPISSMLIMPLFALANCAVVVQASAMAGVFTAPVGQGIMAGLLVGKPLGIAAICMAAIKMNLCSFPPGMNLKHMLTVGMLAGIGFTMSLFLIEQALVGMPVASVTAKLAILVSSGIAATVGGFAMTRFPVYFCEIVCDDDGCAPELFEEAKFKSENDCDEDGCVPKFDEPVSAVTGEAKKEQ</sequence>
<dbReference type="InterPro" id="IPR023171">
    <property type="entry name" value="Na/H_antiporter_dom_sf"/>
</dbReference>
<dbReference type="KEGG" id="mpp:MICPUCDRAFT_39065"/>
<dbReference type="InterPro" id="IPR004670">
    <property type="entry name" value="NhaA"/>
</dbReference>
<feature type="transmembrane region" description="Helical" evidence="6">
    <location>
        <begin position="315"/>
        <end position="338"/>
    </location>
</feature>
<dbReference type="Pfam" id="PF06965">
    <property type="entry name" value="Na_H_antiport_1"/>
    <property type="match status" value="1"/>
</dbReference>
<evidence type="ECO:0000313" key="7">
    <source>
        <dbReference type="EMBL" id="EEH56191.1"/>
    </source>
</evidence>
<dbReference type="GeneID" id="9684520"/>
<evidence type="ECO:0000256" key="6">
    <source>
        <dbReference type="SAM" id="Phobius"/>
    </source>
</evidence>
<reference evidence="8 9" key="1">
    <citation type="journal article" date="2009" name="Science">
        <title>Green evolution and dynamic adaptations revealed by genomes of the marine picoeukaryotes Micromonas.</title>
        <authorList>
            <person name="Worden A.Z."/>
            <person name="Lee J.H."/>
            <person name="Mock T."/>
            <person name="Rouze P."/>
            <person name="Simmons M.P."/>
            <person name="Aerts A.L."/>
            <person name="Allen A.E."/>
            <person name="Cuvelier M.L."/>
            <person name="Derelle E."/>
            <person name="Everett M.V."/>
            <person name="Foulon E."/>
            <person name="Grimwood J."/>
            <person name="Gundlach H."/>
            <person name="Henrissat B."/>
            <person name="Napoli C."/>
            <person name="McDonald S.M."/>
            <person name="Parker M.S."/>
            <person name="Rombauts S."/>
            <person name="Salamov A."/>
            <person name="Von Dassow P."/>
            <person name="Badger J.H."/>
            <person name="Coutinho P.M."/>
            <person name="Demir E."/>
            <person name="Dubchak I."/>
            <person name="Gentemann C."/>
            <person name="Eikrem W."/>
            <person name="Gready J.E."/>
            <person name="John U."/>
            <person name="Lanier W."/>
            <person name="Lindquist E.A."/>
            <person name="Lucas S."/>
            <person name="Mayer K.F."/>
            <person name="Moreau H."/>
            <person name="Not F."/>
            <person name="Otillar R."/>
            <person name="Panaud O."/>
            <person name="Pangilinan J."/>
            <person name="Paulsen I."/>
            <person name="Piegu B."/>
            <person name="Poliakov A."/>
            <person name="Robbens S."/>
            <person name="Schmutz J."/>
            <person name="Toulza E."/>
            <person name="Wyss T."/>
            <person name="Zelensky A."/>
            <person name="Zhou K."/>
            <person name="Armbrust E.V."/>
            <person name="Bhattacharya D."/>
            <person name="Goodenough U.W."/>
            <person name="Van de Peer Y."/>
            <person name="Grigoriev I.V."/>
        </authorList>
    </citation>
    <scope>NUCLEOTIDE SEQUENCE [LARGE SCALE GENOMIC DNA]</scope>
    <source>
        <strain evidence="8 9">CCMP1545</strain>
    </source>
</reference>
<dbReference type="PANTHER" id="PTHR30341:SF0">
    <property type="entry name" value="NA(+)_H(+) ANTIPORTER NHAA"/>
    <property type="match status" value="1"/>
</dbReference>
<evidence type="ECO:0000256" key="3">
    <source>
        <dbReference type="ARBA" id="ARBA00022692"/>
    </source>
</evidence>
<keyword evidence="4 6" id="KW-1133">Transmembrane helix</keyword>
<keyword evidence="2" id="KW-1003">Cell membrane</keyword>
<feature type="transmembrane region" description="Helical" evidence="6">
    <location>
        <begin position="245"/>
        <end position="264"/>
    </location>
</feature>
<feature type="transmembrane region" description="Helical" evidence="6">
    <location>
        <begin position="58"/>
        <end position="82"/>
    </location>
</feature>
<feature type="transmembrane region" description="Helical" evidence="6">
    <location>
        <begin position="412"/>
        <end position="433"/>
    </location>
</feature>
<dbReference type="PANTHER" id="PTHR30341">
    <property type="entry name" value="SODIUM ION/PROTON ANTIPORTER NHAA-RELATED"/>
    <property type="match status" value="1"/>
</dbReference>
<evidence type="ECO:0000313" key="9">
    <source>
        <dbReference type="Proteomes" id="UP000001876"/>
    </source>
</evidence>
<dbReference type="STRING" id="564608.C1MN93"/>
<dbReference type="GeneID" id="9682506"/>
<dbReference type="RefSeq" id="XP_003059059.1">
    <property type="nucleotide sequence ID" value="XM_003059013.1"/>
</dbReference>
<feature type="transmembrane region" description="Helical" evidence="6">
    <location>
        <begin position="131"/>
        <end position="154"/>
    </location>
</feature>
<evidence type="ECO:0000313" key="8">
    <source>
        <dbReference type="EMBL" id="EEH59182.1"/>
    </source>
</evidence>
<dbReference type="GO" id="GO:0015385">
    <property type="term" value="F:sodium:proton antiporter activity"/>
    <property type="evidence" value="ECO:0007669"/>
    <property type="project" value="TreeGrafter"/>
</dbReference>
<dbReference type="GO" id="GO:0006885">
    <property type="term" value="P:regulation of pH"/>
    <property type="evidence" value="ECO:0007669"/>
    <property type="project" value="InterPro"/>
</dbReference>
<name>C1MN93_MICPC</name>
<dbReference type="AlphaFoldDB" id="C1MN93"/>
<comment type="subcellular location">
    <subcellularLocation>
        <location evidence="1">Cell inner membrane</location>
        <topology evidence="1">Multi-pass membrane protein</topology>
    </subcellularLocation>
</comment>
<evidence type="ECO:0000256" key="1">
    <source>
        <dbReference type="ARBA" id="ARBA00004429"/>
    </source>
</evidence>
<dbReference type="OMA" id="HGFGIPM"/>